<evidence type="ECO:0000313" key="2">
    <source>
        <dbReference type="Proteomes" id="UP000642125"/>
    </source>
</evidence>
<dbReference type="Gene3D" id="1.20.120.330">
    <property type="entry name" value="Nucleotidyltransferases domain 2"/>
    <property type="match status" value="1"/>
</dbReference>
<dbReference type="EMBL" id="BONO01000007">
    <property type="protein sequence ID" value="GIG35902.1"/>
    <property type="molecule type" value="Genomic_DNA"/>
</dbReference>
<dbReference type="Proteomes" id="UP000642125">
    <property type="component" value="Unassembled WGS sequence"/>
</dbReference>
<dbReference type="AlphaFoldDB" id="A0A919PC50"/>
<proteinExistence type="predicted"/>
<accession>A0A919PC50</accession>
<protein>
    <recommendedName>
        <fullName evidence="3">HEPN domain-containing protein</fullName>
    </recommendedName>
</protein>
<reference evidence="1" key="1">
    <citation type="submission" date="2021-01" db="EMBL/GenBank/DDBJ databases">
        <title>Whole genome shotgun sequence of Cellulomonas pakistanensis NBRC 110800.</title>
        <authorList>
            <person name="Komaki H."/>
            <person name="Tamura T."/>
        </authorList>
    </citation>
    <scope>NUCLEOTIDE SEQUENCE</scope>
    <source>
        <strain evidence="1">NBRC 110800</strain>
    </source>
</reference>
<keyword evidence="2" id="KW-1185">Reference proteome</keyword>
<evidence type="ECO:0000313" key="1">
    <source>
        <dbReference type="EMBL" id="GIG35902.1"/>
    </source>
</evidence>
<organism evidence="1 2">
    <name type="scientific">Cellulomonas pakistanensis</name>
    <dbReference type="NCBI Taxonomy" id="992287"/>
    <lineage>
        <taxon>Bacteria</taxon>
        <taxon>Bacillati</taxon>
        <taxon>Actinomycetota</taxon>
        <taxon>Actinomycetes</taxon>
        <taxon>Micrococcales</taxon>
        <taxon>Cellulomonadaceae</taxon>
        <taxon>Cellulomonas</taxon>
    </lineage>
</organism>
<dbReference type="RefSeq" id="WP_203667928.1">
    <property type="nucleotide sequence ID" value="NZ_BONO01000007.1"/>
</dbReference>
<gene>
    <name evidence="1" type="ORF">Cpa01nite_12830</name>
</gene>
<comment type="caution">
    <text evidence="1">The sequence shown here is derived from an EMBL/GenBank/DDBJ whole genome shotgun (WGS) entry which is preliminary data.</text>
</comment>
<evidence type="ECO:0008006" key="3">
    <source>
        <dbReference type="Google" id="ProtNLM"/>
    </source>
</evidence>
<sequence length="125" mass="12987">MTALSDARAHLAKAREFLEAAEVELSGELYTAAASSAVLAGINAKDVICLRTTGRTGKADDHRAAAAELAASSSVGRGLEPTFRRLIAMKTRAQYTAGPMGAADAHRAVSWAERMVQSAADVVAS</sequence>
<name>A0A919PC50_9CELL</name>